<evidence type="ECO:0000313" key="4">
    <source>
        <dbReference type="EMBL" id="KAJ5201977.1"/>
    </source>
</evidence>
<feature type="compositionally biased region" description="Low complexity" evidence="2">
    <location>
        <begin position="395"/>
        <end position="405"/>
    </location>
</feature>
<evidence type="ECO:0000256" key="1">
    <source>
        <dbReference type="SAM" id="Coils"/>
    </source>
</evidence>
<reference evidence="4" key="1">
    <citation type="submission" date="2022-12" db="EMBL/GenBank/DDBJ databases">
        <authorList>
            <person name="Petersen C."/>
        </authorList>
    </citation>
    <scope>NUCLEOTIDE SEQUENCE</scope>
    <source>
        <strain evidence="4">IBT 15544</strain>
    </source>
</reference>
<dbReference type="AlphaFoldDB" id="A0A9W9SXM0"/>
<dbReference type="Proteomes" id="UP001150904">
    <property type="component" value="Unassembled WGS sequence"/>
</dbReference>
<feature type="region of interest" description="Disordered" evidence="2">
    <location>
        <begin position="344"/>
        <end position="526"/>
    </location>
</feature>
<dbReference type="InterPro" id="IPR039553">
    <property type="entry name" value="Prefoldin-like"/>
</dbReference>
<evidence type="ECO:0000256" key="2">
    <source>
        <dbReference type="SAM" id="MobiDB-lite"/>
    </source>
</evidence>
<accession>A0A9W9SXM0</accession>
<dbReference type="PANTHER" id="PTHR15111:SF0">
    <property type="entry name" value="UNCONVENTIONAL PREFOLDIN RPB5 INTERACTOR 1"/>
    <property type="match status" value="1"/>
</dbReference>
<organism evidence="4 5">
    <name type="scientific">Penicillium cinerascens</name>
    <dbReference type="NCBI Taxonomy" id="70096"/>
    <lineage>
        <taxon>Eukaryota</taxon>
        <taxon>Fungi</taxon>
        <taxon>Dikarya</taxon>
        <taxon>Ascomycota</taxon>
        <taxon>Pezizomycotina</taxon>
        <taxon>Eurotiomycetes</taxon>
        <taxon>Eurotiomycetidae</taxon>
        <taxon>Eurotiales</taxon>
        <taxon>Aspergillaceae</taxon>
        <taxon>Penicillium</taxon>
    </lineage>
</organism>
<comment type="caution">
    <text evidence="4">The sequence shown here is derived from an EMBL/GenBank/DDBJ whole genome shotgun (WGS) entry which is preliminary data.</text>
</comment>
<feature type="compositionally biased region" description="Basic and acidic residues" evidence="2">
    <location>
        <begin position="354"/>
        <end position="364"/>
    </location>
</feature>
<dbReference type="RefSeq" id="XP_058307893.1">
    <property type="nucleotide sequence ID" value="XM_058453702.1"/>
</dbReference>
<dbReference type="PANTHER" id="PTHR15111">
    <property type="entry name" value="RNA POLYMERASE II SUBUNIT 5-MEDIATING PROTEIN NNX3"/>
    <property type="match status" value="1"/>
</dbReference>
<dbReference type="SUPFAM" id="SSF46579">
    <property type="entry name" value="Prefoldin"/>
    <property type="match status" value="1"/>
</dbReference>
<dbReference type="EMBL" id="JAPQKR010000013">
    <property type="protein sequence ID" value="KAJ5201977.1"/>
    <property type="molecule type" value="Genomic_DNA"/>
</dbReference>
<name>A0A9W9SXM0_9EURO</name>
<feature type="coiled-coil region" evidence="1">
    <location>
        <begin position="100"/>
        <end position="127"/>
    </location>
</feature>
<dbReference type="GO" id="GO:0003714">
    <property type="term" value="F:transcription corepressor activity"/>
    <property type="evidence" value="ECO:0007669"/>
    <property type="project" value="TreeGrafter"/>
</dbReference>
<reference evidence="4" key="2">
    <citation type="journal article" date="2023" name="IMA Fungus">
        <title>Comparative genomic study of the Penicillium genus elucidates a diverse pangenome and 15 lateral gene transfer events.</title>
        <authorList>
            <person name="Petersen C."/>
            <person name="Sorensen T."/>
            <person name="Nielsen M.R."/>
            <person name="Sondergaard T.E."/>
            <person name="Sorensen J.L."/>
            <person name="Fitzpatrick D.A."/>
            <person name="Frisvad J.C."/>
            <person name="Nielsen K.L."/>
        </authorList>
    </citation>
    <scope>NUCLEOTIDE SEQUENCE</scope>
    <source>
        <strain evidence="4">IBT 15544</strain>
    </source>
</reference>
<feature type="domain" description="DUF3835" evidence="3">
    <location>
        <begin position="528"/>
        <end position="602"/>
    </location>
</feature>
<dbReference type="Pfam" id="PF12927">
    <property type="entry name" value="DUF3835"/>
    <property type="match status" value="2"/>
</dbReference>
<feature type="region of interest" description="Disordered" evidence="2">
    <location>
        <begin position="291"/>
        <end position="317"/>
    </location>
</feature>
<feature type="region of interest" description="Disordered" evidence="2">
    <location>
        <begin position="575"/>
        <end position="603"/>
    </location>
</feature>
<dbReference type="OrthoDB" id="21413at2759"/>
<feature type="compositionally biased region" description="Polar residues" evidence="2">
    <location>
        <begin position="460"/>
        <end position="472"/>
    </location>
</feature>
<dbReference type="InterPro" id="IPR024325">
    <property type="entry name" value="DUF3835"/>
</dbReference>
<dbReference type="GeneID" id="83181003"/>
<feature type="region of interest" description="Disordered" evidence="2">
    <location>
        <begin position="185"/>
        <end position="265"/>
    </location>
</feature>
<dbReference type="InterPro" id="IPR052255">
    <property type="entry name" value="RNA_pol_II_subunit5-mediator"/>
</dbReference>
<dbReference type="GO" id="GO:0000122">
    <property type="term" value="P:negative regulation of transcription by RNA polymerase II"/>
    <property type="evidence" value="ECO:0007669"/>
    <property type="project" value="TreeGrafter"/>
</dbReference>
<dbReference type="GO" id="GO:0003682">
    <property type="term" value="F:chromatin binding"/>
    <property type="evidence" value="ECO:0007669"/>
    <property type="project" value="TreeGrafter"/>
</dbReference>
<dbReference type="GO" id="GO:0019212">
    <property type="term" value="F:phosphatase inhibitor activity"/>
    <property type="evidence" value="ECO:0007669"/>
    <property type="project" value="TreeGrafter"/>
</dbReference>
<feature type="compositionally biased region" description="Basic and acidic residues" evidence="2">
    <location>
        <begin position="421"/>
        <end position="440"/>
    </location>
</feature>
<evidence type="ECO:0000313" key="5">
    <source>
        <dbReference type="Proteomes" id="UP001150904"/>
    </source>
</evidence>
<keyword evidence="5" id="KW-1185">Reference proteome</keyword>
<proteinExistence type="predicted"/>
<gene>
    <name evidence="4" type="ORF">N7498_006640</name>
</gene>
<sequence length="603" mass="66771">MGAPNHNLDALEQRRLTLEDNILQLQKSLYHWRNWEAEYDGFRDAITDLDNDATTDDFVAAGRELGGELVNDEEVQAIIGEKQGALRSRRQVIDLIGRRIDYVKQNVATMEKRLRTAEDELYALDSRDTPTDGGAFPVREIMEELDEDGNVVSSSINTPGDQASQLLETLKKAGVENIPENVTAAATSGEASNGVLASAPEQKADKMDTDEDRSESTTTSDGQHLENNGTSAQEEEIDLSKPVSLVTPEDRKQPPVTDVDESPEEARLRREMLQYGIDEVGAIVAELELDEEGSEFSVDEDDYDFDSDEEDEDEFGRSQTVLSEDYHQQMRELEAKLNARGMYNVGKNSQGFPEEIRQDLEKPSAAEFAQQNAPDSSKGKKPKKRVAFADDLDIAPAPEAPAAEPKTLPPQPDVPVLSDAIVERTERTPEAQPASEERPKKVSKFRSARASATADDTTAPSTNSLASNSSKPSKFAEARARKLVNAVPSNTTPDLFPATPQEPKPFSAPITDVPWEPSVPRPPEGKTLADKLVEREIAPGAAAPEPNELDESIHRREIASEFYRIRNRMIHQQGGFVNNEQENEPIEEEGQPRISKFRAARMR</sequence>
<feature type="compositionally biased region" description="Low complexity" evidence="2">
    <location>
        <begin position="448"/>
        <end position="459"/>
    </location>
</feature>
<feature type="compositionally biased region" description="Acidic residues" evidence="2">
    <location>
        <begin position="291"/>
        <end position="314"/>
    </location>
</feature>
<dbReference type="Pfam" id="PF13758">
    <property type="entry name" value="Prefoldin_3"/>
    <property type="match status" value="1"/>
</dbReference>
<protein>
    <recommendedName>
        <fullName evidence="3">DUF3835 domain-containing protein</fullName>
    </recommendedName>
</protein>
<evidence type="ECO:0000259" key="3">
    <source>
        <dbReference type="Pfam" id="PF12927"/>
    </source>
</evidence>
<keyword evidence="1" id="KW-0175">Coiled coil</keyword>
<feature type="domain" description="DUF3835" evidence="3">
    <location>
        <begin position="426"/>
        <end position="449"/>
    </location>
</feature>